<evidence type="ECO:0000256" key="1">
    <source>
        <dbReference type="SAM" id="Phobius"/>
    </source>
</evidence>
<dbReference type="Gene3D" id="2.40.128.660">
    <property type="entry name" value="Uncharacterised protein PF15525, DUF4652"/>
    <property type="match status" value="1"/>
</dbReference>
<dbReference type="AlphaFoldDB" id="A0A3R5X015"/>
<keyword evidence="1" id="KW-0472">Membrane</keyword>
<keyword evidence="1" id="KW-1133">Transmembrane helix</keyword>
<protein>
    <recommendedName>
        <fullName evidence="4">Zinc-finger domain-containing protein</fullName>
    </recommendedName>
</protein>
<sequence>MNCYSFKKKLDLYLEGQLQKDIKASMDKHINQCVQCRKIYEEEKEIEELLSKALSFEKIDFKSSKNEIINSIDKDKYKKGYKSNVKYHFIKNKKLYVMAASFLLILIMIPFMRNYIVGLRAENQIGKSVSNDKDINNKGKGLNSIAVEDSSKINSSKDISYADNINLSIDHINDQLFSEDSRYKEVNFKILDQEAVNKLLHYGKSKEKVSPSKRYSAYIIGRGSDGRELGDGAIAINDNMNKTTKYYNTSIVDDGFTDSPKYVEWVADDILLFIVGAGYSDEIKGGNLYALNMKTGISVLVYGVNVPSEQINSVKYSNEKLELSIIHYTDYHFKSYTVSNKTLGVKIQDNKKMLDSSQKNEDSKIIRDYNSLINSEGNINKDNILSDRVKFDDLKNSKDSLVRGKTHVSFLINIEDEEYDKYLKKSGLDSVKVYGVEFESDDKNQHLYQKIILGKEKPEDHWKIYYVFTLPQGYADIKN</sequence>
<gene>
    <name evidence="2" type="ORF">C1I91_03960</name>
</gene>
<dbReference type="RefSeq" id="WP_128211332.1">
    <property type="nucleotide sequence ID" value="NZ_CP025746.1"/>
</dbReference>
<organism evidence="2 3">
    <name type="scientific">Clostridium manihotivorum</name>
    <dbReference type="NCBI Taxonomy" id="2320868"/>
    <lineage>
        <taxon>Bacteria</taxon>
        <taxon>Bacillati</taxon>
        <taxon>Bacillota</taxon>
        <taxon>Clostridia</taxon>
        <taxon>Eubacteriales</taxon>
        <taxon>Clostridiaceae</taxon>
        <taxon>Clostridium</taxon>
    </lineage>
</organism>
<keyword evidence="1" id="KW-0812">Transmembrane</keyword>
<dbReference type="Proteomes" id="UP000286268">
    <property type="component" value="Chromosome"/>
</dbReference>
<evidence type="ECO:0000313" key="3">
    <source>
        <dbReference type="Proteomes" id="UP000286268"/>
    </source>
</evidence>
<proteinExistence type="predicted"/>
<dbReference type="EMBL" id="CP025746">
    <property type="protein sequence ID" value="QAA30885.1"/>
    <property type="molecule type" value="Genomic_DNA"/>
</dbReference>
<name>A0A3R5X015_9CLOT</name>
<dbReference type="KEGG" id="cmah:C1I91_03960"/>
<evidence type="ECO:0000313" key="2">
    <source>
        <dbReference type="EMBL" id="QAA30885.1"/>
    </source>
</evidence>
<accession>A0A3R5X015</accession>
<reference evidence="2 3" key="1">
    <citation type="submission" date="2018-01" db="EMBL/GenBank/DDBJ databases">
        <title>Genome Sequencing and Assembly of Anaerobacter polyendosporus strain CT4.</title>
        <authorList>
            <person name="Tachaapaikoon C."/>
            <person name="Sutheeworapong S."/>
            <person name="Jenjaroenpun P."/>
            <person name="Wongsurawat T."/>
            <person name="Nookeaw I."/>
            <person name="Cheawchanlertfa P."/>
            <person name="Kosugi A."/>
            <person name="Cheevadhanarak S."/>
            <person name="Ratanakhanokchai K."/>
        </authorList>
    </citation>
    <scope>NUCLEOTIDE SEQUENCE [LARGE SCALE GENOMIC DNA]</scope>
    <source>
        <strain evidence="2 3">CT4</strain>
    </source>
</reference>
<dbReference type="InterPro" id="IPR028102">
    <property type="entry name" value="DUF4652"/>
</dbReference>
<keyword evidence="3" id="KW-1185">Reference proteome</keyword>
<dbReference type="Pfam" id="PF15525">
    <property type="entry name" value="DUF4652"/>
    <property type="match status" value="1"/>
</dbReference>
<dbReference type="OrthoDB" id="2882585at2"/>
<feature type="transmembrane region" description="Helical" evidence="1">
    <location>
        <begin position="95"/>
        <end position="112"/>
    </location>
</feature>
<evidence type="ECO:0008006" key="4">
    <source>
        <dbReference type="Google" id="ProtNLM"/>
    </source>
</evidence>